<comment type="caution">
    <text evidence="1">The sequence shown here is derived from an EMBL/GenBank/DDBJ whole genome shotgun (WGS) entry which is preliminary data.</text>
</comment>
<evidence type="ECO:0000313" key="1">
    <source>
        <dbReference type="EMBL" id="KAG0427586.1"/>
    </source>
</evidence>
<protein>
    <submittedName>
        <fullName evidence="1">Uncharacterized protein</fullName>
    </submittedName>
</protein>
<evidence type="ECO:0000313" key="2">
    <source>
        <dbReference type="Proteomes" id="UP000805193"/>
    </source>
</evidence>
<accession>A0AC60Q1S4</accession>
<keyword evidence="2" id="KW-1185">Reference proteome</keyword>
<dbReference type="Proteomes" id="UP000805193">
    <property type="component" value="Unassembled WGS sequence"/>
</dbReference>
<reference evidence="1 2" key="1">
    <citation type="journal article" date="2020" name="Cell">
        <title>Large-Scale Comparative Analyses of Tick Genomes Elucidate Their Genetic Diversity and Vector Capacities.</title>
        <authorList>
            <consortium name="Tick Genome and Microbiome Consortium (TIGMIC)"/>
            <person name="Jia N."/>
            <person name="Wang J."/>
            <person name="Shi W."/>
            <person name="Du L."/>
            <person name="Sun Y."/>
            <person name="Zhan W."/>
            <person name="Jiang J.F."/>
            <person name="Wang Q."/>
            <person name="Zhang B."/>
            <person name="Ji P."/>
            <person name="Bell-Sakyi L."/>
            <person name="Cui X.M."/>
            <person name="Yuan T.T."/>
            <person name="Jiang B.G."/>
            <person name="Yang W.F."/>
            <person name="Lam T.T."/>
            <person name="Chang Q.C."/>
            <person name="Ding S.J."/>
            <person name="Wang X.J."/>
            <person name="Zhu J.G."/>
            <person name="Ruan X.D."/>
            <person name="Zhao L."/>
            <person name="Wei J.T."/>
            <person name="Ye R.Z."/>
            <person name="Que T.C."/>
            <person name="Du C.H."/>
            <person name="Zhou Y.H."/>
            <person name="Cheng J.X."/>
            <person name="Dai P.F."/>
            <person name="Guo W.B."/>
            <person name="Han X.H."/>
            <person name="Huang E.J."/>
            <person name="Li L.F."/>
            <person name="Wei W."/>
            <person name="Gao Y.C."/>
            <person name="Liu J.Z."/>
            <person name="Shao H.Z."/>
            <person name="Wang X."/>
            <person name="Wang C.C."/>
            <person name="Yang T.C."/>
            <person name="Huo Q.B."/>
            <person name="Li W."/>
            <person name="Chen H.Y."/>
            <person name="Chen S.E."/>
            <person name="Zhou L.G."/>
            <person name="Ni X.B."/>
            <person name="Tian J.H."/>
            <person name="Sheng Y."/>
            <person name="Liu T."/>
            <person name="Pan Y.S."/>
            <person name="Xia L.Y."/>
            <person name="Li J."/>
            <person name="Zhao F."/>
            <person name="Cao W.C."/>
        </authorList>
    </citation>
    <scope>NUCLEOTIDE SEQUENCE [LARGE SCALE GENOMIC DNA]</scope>
    <source>
        <strain evidence="1">Iper-2018</strain>
    </source>
</reference>
<proteinExistence type="predicted"/>
<gene>
    <name evidence="1" type="ORF">HPB47_025374</name>
</gene>
<organism evidence="1 2">
    <name type="scientific">Ixodes persulcatus</name>
    <name type="common">Taiga tick</name>
    <dbReference type="NCBI Taxonomy" id="34615"/>
    <lineage>
        <taxon>Eukaryota</taxon>
        <taxon>Metazoa</taxon>
        <taxon>Ecdysozoa</taxon>
        <taxon>Arthropoda</taxon>
        <taxon>Chelicerata</taxon>
        <taxon>Arachnida</taxon>
        <taxon>Acari</taxon>
        <taxon>Parasitiformes</taxon>
        <taxon>Ixodida</taxon>
        <taxon>Ixodoidea</taxon>
        <taxon>Ixodidae</taxon>
        <taxon>Ixodinae</taxon>
        <taxon>Ixodes</taxon>
    </lineage>
</organism>
<name>A0AC60Q1S4_IXOPE</name>
<dbReference type="EMBL" id="JABSTQ010009611">
    <property type="protein sequence ID" value="KAG0427586.1"/>
    <property type="molecule type" value="Genomic_DNA"/>
</dbReference>
<sequence length="149" mass="17160">MKRGQENEGTAKLKYLNVITKDDHCARTDNMGFMVWEEMPFLGCSSDGIVLYKCQCCPGRRNLLEVKCPNVVSNSFLKNGKDPISCNYTQTKIDMGVKGIDSCDYFVYESDMVWKLVNIKFNQKYFDKCVEAVRSIYLEYLFRALKGVL</sequence>